<dbReference type="Gene3D" id="1.20.1280.50">
    <property type="match status" value="1"/>
</dbReference>
<dbReference type="PANTHER" id="PTHR47744">
    <property type="entry name" value="OS05G0526300 PROTEIN"/>
    <property type="match status" value="1"/>
</dbReference>
<feature type="region of interest" description="Disordered" evidence="1">
    <location>
        <begin position="268"/>
        <end position="287"/>
    </location>
</feature>
<name>A0AAV7EHV7_ARIFI</name>
<keyword evidence="4" id="KW-1185">Reference proteome</keyword>
<evidence type="ECO:0000313" key="3">
    <source>
        <dbReference type="EMBL" id="KAG9448430.1"/>
    </source>
</evidence>
<feature type="domain" description="F-box" evidence="2">
    <location>
        <begin position="111"/>
        <end position="157"/>
    </location>
</feature>
<comment type="caution">
    <text evidence="3">The sequence shown here is derived from an EMBL/GenBank/DDBJ whole genome shotgun (WGS) entry which is preliminary data.</text>
</comment>
<protein>
    <recommendedName>
        <fullName evidence="2">F-box domain-containing protein</fullName>
    </recommendedName>
</protein>
<evidence type="ECO:0000313" key="4">
    <source>
        <dbReference type="Proteomes" id="UP000825729"/>
    </source>
</evidence>
<dbReference type="Proteomes" id="UP000825729">
    <property type="component" value="Unassembled WGS sequence"/>
</dbReference>
<dbReference type="InterPro" id="IPR057039">
    <property type="entry name" value="At5g52880_ARM"/>
</dbReference>
<evidence type="ECO:0000259" key="2">
    <source>
        <dbReference type="PROSITE" id="PS50181"/>
    </source>
</evidence>
<dbReference type="Pfam" id="PF12937">
    <property type="entry name" value="F-box-like"/>
    <property type="match status" value="1"/>
</dbReference>
<accession>A0AAV7EHV7</accession>
<dbReference type="SMART" id="SM00256">
    <property type="entry name" value="FBOX"/>
    <property type="match status" value="1"/>
</dbReference>
<organism evidence="3 4">
    <name type="scientific">Aristolochia fimbriata</name>
    <name type="common">White veined hardy Dutchman's pipe vine</name>
    <dbReference type="NCBI Taxonomy" id="158543"/>
    <lineage>
        <taxon>Eukaryota</taxon>
        <taxon>Viridiplantae</taxon>
        <taxon>Streptophyta</taxon>
        <taxon>Embryophyta</taxon>
        <taxon>Tracheophyta</taxon>
        <taxon>Spermatophyta</taxon>
        <taxon>Magnoliopsida</taxon>
        <taxon>Magnoliidae</taxon>
        <taxon>Piperales</taxon>
        <taxon>Aristolochiaceae</taxon>
        <taxon>Aristolochia</taxon>
    </lineage>
</organism>
<dbReference type="InterPro" id="IPR001810">
    <property type="entry name" value="F-box_dom"/>
</dbReference>
<dbReference type="AlphaFoldDB" id="A0AAV7EHV7"/>
<reference evidence="3 4" key="1">
    <citation type="submission" date="2021-07" db="EMBL/GenBank/DDBJ databases">
        <title>The Aristolochia fimbriata genome: insights into angiosperm evolution, floral development and chemical biosynthesis.</title>
        <authorList>
            <person name="Jiao Y."/>
        </authorList>
    </citation>
    <scope>NUCLEOTIDE SEQUENCE [LARGE SCALE GENOMIC DNA]</scope>
    <source>
        <strain evidence="3">IBCAS-2021</strain>
        <tissue evidence="3">Leaf</tissue>
    </source>
</reference>
<gene>
    <name evidence="3" type="ORF">H6P81_014558</name>
</gene>
<dbReference type="Pfam" id="PF24104">
    <property type="entry name" value="At5g52880_ARM"/>
    <property type="match status" value="1"/>
</dbReference>
<proteinExistence type="predicted"/>
<dbReference type="PANTHER" id="PTHR47744:SF1">
    <property type="entry name" value="OS05G0526300 PROTEIN"/>
    <property type="match status" value="1"/>
</dbReference>
<evidence type="ECO:0000256" key="1">
    <source>
        <dbReference type="SAM" id="MobiDB-lite"/>
    </source>
</evidence>
<sequence>MEPLERYKKLRLRESLSKSYNYASACNELGFLLKGAYNKVPKNLQAIMFQDTLEAFRVLPEMLTDSGIAAANLLLQSAEVTLPKQKRALAVTDFKHAIIAYKRRCKAQQNHEGSASLPQDILVHIFRYLDMRSLVAAGLVCRSWNSAAKDNRLWQSQHTLLFGDPTLSCESEEQMSRLREDQKDTPYEKTNYDAMAHLDWREAFKKKYLANSLRRSTSNRGYCWHCRSILWISDVNFHHLRALNNKSKWRKIKPLRPNQVVAYIMDGNSAASSSDSDSDSDRSSVEEQRLPRLWAYRRRKQ</sequence>
<dbReference type="PROSITE" id="PS50181">
    <property type="entry name" value="FBOX"/>
    <property type="match status" value="1"/>
</dbReference>
<dbReference type="InterPro" id="IPR036047">
    <property type="entry name" value="F-box-like_dom_sf"/>
</dbReference>
<dbReference type="SUPFAM" id="SSF81383">
    <property type="entry name" value="F-box domain"/>
    <property type="match status" value="1"/>
</dbReference>
<dbReference type="EMBL" id="JAINDJ010000005">
    <property type="protein sequence ID" value="KAG9448430.1"/>
    <property type="molecule type" value="Genomic_DNA"/>
</dbReference>